<evidence type="ECO:0000313" key="2">
    <source>
        <dbReference type="EMBL" id="MDP9868852.1"/>
    </source>
</evidence>
<evidence type="ECO:0000256" key="1">
    <source>
        <dbReference type="SAM" id="MobiDB-lite"/>
    </source>
</evidence>
<keyword evidence="3" id="KW-1185">Reference proteome</keyword>
<proteinExistence type="predicted"/>
<comment type="caution">
    <text evidence="2">The sequence shown here is derived from an EMBL/GenBank/DDBJ whole genome shotgun (WGS) entry which is preliminary data.</text>
</comment>
<reference evidence="2 3" key="1">
    <citation type="submission" date="2023-07" db="EMBL/GenBank/DDBJ databases">
        <title>Sequencing the genomes of 1000 actinobacteria strains.</title>
        <authorList>
            <person name="Klenk H.-P."/>
        </authorList>
    </citation>
    <scope>NUCLEOTIDE SEQUENCE [LARGE SCALE GENOMIC DNA]</scope>
    <source>
        <strain evidence="2 3">DSM 44109</strain>
    </source>
</reference>
<organism evidence="2 3">
    <name type="scientific">Streptosporangium brasiliense</name>
    <dbReference type="NCBI Taxonomy" id="47480"/>
    <lineage>
        <taxon>Bacteria</taxon>
        <taxon>Bacillati</taxon>
        <taxon>Actinomycetota</taxon>
        <taxon>Actinomycetes</taxon>
        <taxon>Streptosporangiales</taxon>
        <taxon>Streptosporangiaceae</taxon>
        <taxon>Streptosporangium</taxon>
    </lineage>
</organism>
<name>A0ABT9RJ49_9ACTN</name>
<gene>
    <name evidence="2" type="ORF">J2S55_008118</name>
</gene>
<protein>
    <submittedName>
        <fullName evidence="2">Uncharacterized protein</fullName>
    </submittedName>
</protein>
<accession>A0ABT9RJ49</accession>
<evidence type="ECO:0000313" key="3">
    <source>
        <dbReference type="Proteomes" id="UP001230426"/>
    </source>
</evidence>
<dbReference type="Proteomes" id="UP001230426">
    <property type="component" value="Unassembled WGS sequence"/>
</dbReference>
<feature type="region of interest" description="Disordered" evidence="1">
    <location>
        <begin position="1"/>
        <end position="35"/>
    </location>
</feature>
<feature type="compositionally biased region" description="Basic and acidic residues" evidence="1">
    <location>
        <begin position="1"/>
        <end position="25"/>
    </location>
</feature>
<sequence length="35" mass="3967">MSDRLTGRDRAAHADHTRHLERERALTTLLHEGGS</sequence>
<dbReference type="EMBL" id="JAUSRB010000002">
    <property type="protein sequence ID" value="MDP9868852.1"/>
    <property type="molecule type" value="Genomic_DNA"/>
</dbReference>